<dbReference type="STRING" id="7217.B3N0K7"/>
<evidence type="ECO:0000313" key="4">
    <source>
        <dbReference type="Proteomes" id="UP000007801"/>
    </source>
</evidence>
<dbReference type="Pfam" id="PF15866">
    <property type="entry name" value="DUF4729"/>
    <property type="match status" value="1"/>
</dbReference>
<dbReference type="EMBL" id="CH902640">
    <property type="protein sequence ID" value="EDV38411.2"/>
    <property type="molecule type" value="Genomic_DNA"/>
</dbReference>
<feature type="region of interest" description="Disordered" evidence="1">
    <location>
        <begin position="36"/>
        <end position="60"/>
    </location>
</feature>
<dbReference type="OrthoDB" id="7854629at2759"/>
<evidence type="ECO:0000313" key="3">
    <source>
        <dbReference type="EMBL" id="EDV38411.2"/>
    </source>
</evidence>
<sequence length="369" mass="41303">MEVRALVSDCDRLGRVSAMSTMLGFAQSEYSLGTSTGPIISREQAPNPAESSETDGNATDEEVEICITRLNFYPDHEKRLYMDCQLSLPAGRIQMRGGAEAIAEPEVDGGSDGLGCSPEMRYERLRSTAVEQQRHWRLLKQAFECPLSQCPAKVTATDLLSHCLVTHPEIITLELRAERPISLKLLGQALPEAQAKSHCVGLLIFDSPRRVALNSNLPRVYSDWEGRPPILIMLWKTSWDSRTVSPLVTHLYILWLLCPQAQPALMVNIRVKDSPECRKLITTCPNPQLLEESDLLGESPLFMRFTHREMKELTGNYSQDIELEFTIKEQEQEQKAGERSRTGGGAVPQSGGGYRTKFRSQTALFLALR</sequence>
<name>B3N0K7_DROAN</name>
<dbReference type="KEGG" id="dan:6504537"/>
<feature type="compositionally biased region" description="Basic and acidic residues" evidence="1">
    <location>
        <begin position="330"/>
        <end position="341"/>
    </location>
</feature>
<dbReference type="AlphaFoldDB" id="B3N0K7"/>
<accession>B3N0K7</accession>
<feature type="domain" description="DUF4729" evidence="2">
    <location>
        <begin position="144"/>
        <end position="314"/>
    </location>
</feature>
<dbReference type="GeneID" id="6504537"/>
<evidence type="ECO:0000259" key="2">
    <source>
        <dbReference type="Pfam" id="PF15866"/>
    </source>
</evidence>
<keyword evidence="4" id="KW-1185">Reference proteome</keyword>
<dbReference type="InParanoid" id="B3N0K7"/>
<gene>
    <name evidence="3" type="primary">Dana\GF21867</name>
    <name evidence="3" type="synonym">dana_GLEANR_5763</name>
    <name evidence="3" type="ORF">GF21867</name>
</gene>
<organism evidence="3 4">
    <name type="scientific">Drosophila ananassae</name>
    <name type="common">Fruit fly</name>
    <dbReference type="NCBI Taxonomy" id="7217"/>
    <lineage>
        <taxon>Eukaryota</taxon>
        <taxon>Metazoa</taxon>
        <taxon>Ecdysozoa</taxon>
        <taxon>Arthropoda</taxon>
        <taxon>Hexapoda</taxon>
        <taxon>Insecta</taxon>
        <taxon>Pterygota</taxon>
        <taxon>Neoptera</taxon>
        <taxon>Endopterygota</taxon>
        <taxon>Diptera</taxon>
        <taxon>Brachycera</taxon>
        <taxon>Muscomorpha</taxon>
        <taxon>Ephydroidea</taxon>
        <taxon>Drosophilidae</taxon>
        <taxon>Drosophila</taxon>
        <taxon>Sophophora</taxon>
    </lineage>
</organism>
<reference evidence="3 4" key="1">
    <citation type="journal article" date="2007" name="Nature">
        <title>Evolution of genes and genomes on the Drosophila phylogeny.</title>
        <authorList>
            <consortium name="Drosophila 12 Genomes Consortium"/>
            <person name="Clark A.G."/>
            <person name="Eisen M.B."/>
            <person name="Smith D.R."/>
            <person name="Bergman C.M."/>
            <person name="Oliver B."/>
            <person name="Markow T.A."/>
            <person name="Kaufman T.C."/>
            <person name="Kellis M."/>
            <person name="Gelbart W."/>
            <person name="Iyer V.N."/>
            <person name="Pollard D.A."/>
            <person name="Sackton T.B."/>
            <person name="Larracuente A.M."/>
            <person name="Singh N.D."/>
            <person name="Abad J.P."/>
            <person name="Abt D.N."/>
            <person name="Adryan B."/>
            <person name="Aguade M."/>
            <person name="Akashi H."/>
            <person name="Anderson W.W."/>
            <person name="Aquadro C.F."/>
            <person name="Ardell D.H."/>
            <person name="Arguello R."/>
            <person name="Artieri C.G."/>
            <person name="Barbash D.A."/>
            <person name="Barker D."/>
            <person name="Barsanti P."/>
            <person name="Batterham P."/>
            <person name="Batzoglou S."/>
            <person name="Begun D."/>
            <person name="Bhutkar A."/>
            <person name="Blanco E."/>
            <person name="Bosak S.A."/>
            <person name="Bradley R.K."/>
            <person name="Brand A.D."/>
            <person name="Brent M.R."/>
            <person name="Brooks A.N."/>
            <person name="Brown R.H."/>
            <person name="Butlin R.K."/>
            <person name="Caggese C."/>
            <person name="Calvi B.R."/>
            <person name="Bernardo de Carvalho A."/>
            <person name="Caspi A."/>
            <person name="Castrezana S."/>
            <person name="Celniker S.E."/>
            <person name="Chang J.L."/>
            <person name="Chapple C."/>
            <person name="Chatterji S."/>
            <person name="Chinwalla A."/>
            <person name="Civetta A."/>
            <person name="Clifton S.W."/>
            <person name="Comeron J.M."/>
            <person name="Costello J.C."/>
            <person name="Coyne J.A."/>
            <person name="Daub J."/>
            <person name="David R.G."/>
            <person name="Delcher A.L."/>
            <person name="Delehaunty K."/>
            <person name="Do C.B."/>
            <person name="Ebling H."/>
            <person name="Edwards K."/>
            <person name="Eickbush T."/>
            <person name="Evans J.D."/>
            <person name="Filipski A."/>
            <person name="Findeiss S."/>
            <person name="Freyhult E."/>
            <person name="Fulton L."/>
            <person name="Fulton R."/>
            <person name="Garcia A.C."/>
            <person name="Gardiner A."/>
            <person name="Garfield D.A."/>
            <person name="Garvin B.E."/>
            <person name="Gibson G."/>
            <person name="Gilbert D."/>
            <person name="Gnerre S."/>
            <person name="Godfrey J."/>
            <person name="Good R."/>
            <person name="Gotea V."/>
            <person name="Gravely B."/>
            <person name="Greenberg A.J."/>
            <person name="Griffiths-Jones S."/>
            <person name="Gross S."/>
            <person name="Guigo R."/>
            <person name="Gustafson E.A."/>
            <person name="Haerty W."/>
            <person name="Hahn M.W."/>
            <person name="Halligan D.L."/>
            <person name="Halpern A.L."/>
            <person name="Halter G.M."/>
            <person name="Han M.V."/>
            <person name="Heger A."/>
            <person name="Hillier L."/>
            <person name="Hinrichs A.S."/>
            <person name="Holmes I."/>
            <person name="Hoskins R.A."/>
            <person name="Hubisz M.J."/>
            <person name="Hultmark D."/>
            <person name="Huntley M.A."/>
            <person name="Jaffe D.B."/>
            <person name="Jagadeeshan S."/>
            <person name="Jeck W.R."/>
            <person name="Johnson J."/>
            <person name="Jones C.D."/>
            <person name="Jordan W.C."/>
            <person name="Karpen G.H."/>
            <person name="Kataoka E."/>
            <person name="Keightley P.D."/>
            <person name="Kheradpour P."/>
            <person name="Kirkness E.F."/>
            <person name="Koerich L.B."/>
            <person name="Kristiansen K."/>
            <person name="Kudrna D."/>
            <person name="Kulathinal R.J."/>
            <person name="Kumar S."/>
            <person name="Kwok R."/>
            <person name="Lander E."/>
            <person name="Langley C.H."/>
            <person name="Lapoint R."/>
            <person name="Lazzaro B.P."/>
            <person name="Lee S.J."/>
            <person name="Levesque L."/>
            <person name="Li R."/>
            <person name="Lin C.F."/>
            <person name="Lin M.F."/>
            <person name="Lindblad-Toh K."/>
            <person name="Llopart A."/>
            <person name="Long M."/>
            <person name="Low L."/>
            <person name="Lozovsky E."/>
            <person name="Lu J."/>
            <person name="Luo M."/>
            <person name="Machado C.A."/>
            <person name="Makalowski W."/>
            <person name="Marzo M."/>
            <person name="Matsuda M."/>
            <person name="Matzkin L."/>
            <person name="McAllister B."/>
            <person name="McBride C.S."/>
            <person name="McKernan B."/>
            <person name="McKernan K."/>
            <person name="Mendez-Lago M."/>
            <person name="Minx P."/>
            <person name="Mollenhauer M.U."/>
            <person name="Montooth K."/>
            <person name="Mount S.M."/>
            <person name="Mu X."/>
            <person name="Myers E."/>
            <person name="Negre B."/>
            <person name="Newfeld S."/>
            <person name="Nielsen R."/>
            <person name="Noor M.A."/>
            <person name="O'Grady P."/>
            <person name="Pachter L."/>
            <person name="Papaceit M."/>
            <person name="Parisi M.J."/>
            <person name="Parisi M."/>
            <person name="Parts L."/>
            <person name="Pedersen J.S."/>
            <person name="Pesole G."/>
            <person name="Phillippy A.M."/>
            <person name="Ponting C.P."/>
            <person name="Pop M."/>
            <person name="Porcelli D."/>
            <person name="Powell J.R."/>
            <person name="Prohaska S."/>
            <person name="Pruitt K."/>
            <person name="Puig M."/>
            <person name="Quesneville H."/>
            <person name="Ram K.R."/>
            <person name="Rand D."/>
            <person name="Rasmussen M.D."/>
            <person name="Reed L.K."/>
            <person name="Reenan R."/>
            <person name="Reily A."/>
            <person name="Remington K.A."/>
            <person name="Rieger T.T."/>
            <person name="Ritchie M.G."/>
            <person name="Robin C."/>
            <person name="Rogers Y.H."/>
            <person name="Rohde C."/>
            <person name="Rozas J."/>
            <person name="Rubenfield M.J."/>
            <person name="Ruiz A."/>
            <person name="Russo S."/>
            <person name="Salzberg S.L."/>
            <person name="Sanchez-Gracia A."/>
            <person name="Saranga D.J."/>
            <person name="Sato H."/>
            <person name="Schaeffer S.W."/>
            <person name="Schatz M.C."/>
            <person name="Schlenke T."/>
            <person name="Schwartz R."/>
            <person name="Segarra C."/>
            <person name="Singh R.S."/>
            <person name="Sirot L."/>
            <person name="Sirota M."/>
            <person name="Sisneros N.B."/>
            <person name="Smith C.D."/>
            <person name="Smith T.F."/>
            <person name="Spieth J."/>
            <person name="Stage D.E."/>
            <person name="Stark A."/>
            <person name="Stephan W."/>
            <person name="Strausberg R.L."/>
            <person name="Strempel S."/>
            <person name="Sturgill D."/>
            <person name="Sutton G."/>
            <person name="Sutton G.G."/>
            <person name="Tao W."/>
            <person name="Teichmann S."/>
            <person name="Tobari Y.N."/>
            <person name="Tomimura Y."/>
            <person name="Tsolas J.M."/>
            <person name="Valente V.L."/>
            <person name="Venter E."/>
            <person name="Venter J.C."/>
            <person name="Vicario S."/>
            <person name="Vieira F.G."/>
            <person name="Vilella A.J."/>
            <person name="Villasante A."/>
            <person name="Walenz B."/>
            <person name="Wang J."/>
            <person name="Wasserman M."/>
            <person name="Watts T."/>
            <person name="Wilson D."/>
            <person name="Wilson R.K."/>
            <person name="Wing R.A."/>
            <person name="Wolfner M.F."/>
            <person name="Wong A."/>
            <person name="Wong G.K."/>
            <person name="Wu C.I."/>
            <person name="Wu G."/>
            <person name="Yamamoto D."/>
            <person name="Yang H.P."/>
            <person name="Yang S.P."/>
            <person name="Yorke J.A."/>
            <person name="Yoshida K."/>
            <person name="Zdobnov E."/>
            <person name="Zhang P."/>
            <person name="Zhang Y."/>
            <person name="Zimin A.V."/>
            <person name="Baldwin J."/>
            <person name="Abdouelleil A."/>
            <person name="Abdulkadir J."/>
            <person name="Abebe A."/>
            <person name="Abera B."/>
            <person name="Abreu J."/>
            <person name="Acer S.C."/>
            <person name="Aftuck L."/>
            <person name="Alexander A."/>
            <person name="An P."/>
            <person name="Anderson E."/>
            <person name="Anderson S."/>
            <person name="Arachi H."/>
            <person name="Azer M."/>
            <person name="Bachantsang P."/>
            <person name="Barry A."/>
            <person name="Bayul T."/>
            <person name="Berlin A."/>
            <person name="Bessette D."/>
            <person name="Bloom T."/>
            <person name="Blye J."/>
            <person name="Boguslavskiy L."/>
            <person name="Bonnet C."/>
            <person name="Boukhgalter B."/>
            <person name="Bourzgui I."/>
            <person name="Brown A."/>
            <person name="Cahill P."/>
            <person name="Channer S."/>
            <person name="Cheshatsang Y."/>
            <person name="Chuda L."/>
            <person name="Citroen M."/>
            <person name="Collymore A."/>
            <person name="Cooke P."/>
            <person name="Costello M."/>
            <person name="D'Aco K."/>
            <person name="Daza R."/>
            <person name="De Haan G."/>
            <person name="DeGray S."/>
            <person name="DeMaso C."/>
            <person name="Dhargay N."/>
            <person name="Dooley K."/>
            <person name="Dooley E."/>
            <person name="Doricent M."/>
            <person name="Dorje P."/>
            <person name="Dorjee K."/>
            <person name="Dupes A."/>
            <person name="Elong R."/>
            <person name="Falk J."/>
            <person name="Farina A."/>
            <person name="Faro S."/>
            <person name="Ferguson D."/>
            <person name="Fisher S."/>
            <person name="Foley C.D."/>
            <person name="Franke A."/>
            <person name="Friedrich D."/>
            <person name="Gadbois L."/>
            <person name="Gearin G."/>
            <person name="Gearin C.R."/>
            <person name="Giannoukos G."/>
            <person name="Goode T."/>
            <person name="Graham J."/>
            <person name="Grandbois E."/>
            <person name="Grewal S."/>
            <person name="Gyaltsen K."/>
            <person name="Hafez N."/>
            <person name="Hagos B."/>
            <person name="Hall J."/>
            <person name="Henson C."/>
            <person name="Hollinger A."/>
            <person name="Honan T."/>
            <person name="Huard M.D."/>
            <person name="Hughes L."/>
            <person name="Hurhula B."/>
            <person name="Husby M.E."/>
            <person name="Kamat A."/>
            <person name="Kanga B."/>
            <person name="Kashin S."/>
            <person name="Khazanovich D."/>
            <person name="Kisner P."/>
            <person name="Lance K."/>
            <person name="Lara M."/>
            <person name="Lee W."/>
            <person name="Lennon N."/>
            <person name="Letendre F."/>
            <person name="LeVine R."/>
            <person name="Lipovsky A."/>
            <person name="Liu X."/>
            <person name="Liu J."/>
            <person name="Liu S."/>
            <person name="Lokyitsang T."/>
            <person name="Lokyitsang Y."/>
            <person name="Lubonja R."/>
            <person name="Lui A."/>
            <person name="MacDonald P."/>
            <person name="Magnisalis V."/>
            <person name="Maru K."/>
            <person name="Matthews C."/>
            <person name="McCusker W."/>
            <person name="McDonough S."/>
            <person name="Mehta T."/>
            <person name="Meldrim J."/>
            <person name="Meneus L."/>
            <person name="Mihai O."/>
            <person name="Mihalev A."/>
            <person name="Mihova T."/>
            <person name="Mittelman R."/>
            <person name="Mlenga V."/>
            <person name="Montmayeur A."/>
            <person name="Mulrain L."/>
            <person name="Navidi A."/>
            <person name="Naylor J."/>
            <person name="Negash T."/>
            <person name="Nguyen T."/>
            <person name="Nguyen N."/>
            <person name="Nicol R."/>
            <person name="Norbu C."/>
            <person name="Norbu N."/>
            <person name="Novod N."/>
            <person name="O'Neill B."/>
            <person name="Osman S."/>
            <person name="Markiewicz E."/>
            <person name="Oyono O.L."/>
            <person name="Patti C."/>
            <person name="Phunkhang P."/>
            <person name="Pierre F."/>
            <person name="Priest M."/>
            <person name="Raghuraman S."/>
            <person name="Rege F."/>
            <person name="Reyes R."/>
            <person name="Rise C."/>
            <person name="Rogov P."/>
            <person name="Ross K."/>
            <person name="Ryan E."/>
            <person name="Settipalli S."/>
            <person name="Shea T."/>
            <person name="Sherpa N."/>
            <person name="Shi L."/>
            <person name="Shih D."/>
            <person name="Sparrow T."/>
            <person name="Spaulding J."/>
            <person name="Stalker J."/>
            <person name="Stange-Thomann N."/>
            <person name="Stavropoulos S."/>
            <person name="Stone C."/>
            <person name="Strader C."/>
            <person name="Tesfaye S."/>
            <person name="Thomson T."/>
            <person name="Thoulutsang Y."/>
            <person name="Thoulutsang D."/>
            <person name="Topham K."/>
            <person name="Topping I."/>
            <person name="Tsamla T."/>
            <person name="Vassiliev H."/>
            <person name="Vo A."/>
            <person name="Wangchuk T."/>
            <person name="Wangdi T."/>
            <person name="Weiand M."/>
            <person name="Wilkinson J."/>
            <person name="Wilson A."/>
            <person name="Yadav S."/>
            <person name="Young G."/>
            <person name="Yu Q."/>
            <person name="Zembek L."/>
            <person name="Zhong D."/>
            <person name="Zimmer A."/>
            <person name="Zwirko Z."/>
            <person name="Jaffe D.B."/>
            <person name="Alvarez P."/>
            <person name="Brockman W."/>
            <person name="Butler J."/>
            <person name="Chin C."/>
            <person name="Gnerre S."/>
            <person name="Grabherr M."/>
            <person name="Kleber M."/>
            <person name="Mauceli E."/>
            <person name="MacCallum I."/>
        </authorList>
    </citation>
    <scope>NUCLEOTIDE SEQUENCE [LARGE SCALE GENOMIC DNA]</scope>
    <source>
        <strain evidence="4">Tucson 14024-0371.13</strain>
    </source>
</reference>
<dbReference type="HOGENOM" id="CLU_521013_0_0_1"/>
<proteinExistence type="predicted"/>
<dbReference type="InterPro" id="IPR031732">
    <property type="entry name" value="DUF4729"/>
</dbReference>
<dbReference type="Proteomes" id="UP000007801">
    <property type="component" value="Unassembled WGS sequence"/>
</dbReference>
<evidence type="ECO:0000256" key="1">
    <source>
        <dbReference type="SAM" id="MobiDB-lite"/>
    </source>
</evidence>
<protein>
    <recommendedName>
        <fullName evidence="2">DUF4729 domain-containing protein</fullName>
    </recommendedName>
</protein>
<feature type="region of interest" description="Disordered" evidence="1">
    <location>
        <begin position="330"/>
        <end position="355"/>
    </location>
</feature>
<feature type="compositionally biased region" description="Gly residues" evidence="1">
    <location>
        <begin position="342"/>
        <end position="354"/>
    </location>
</feature>